<dbReference type="Proteomes" id="UP000315471">
    <property type="component" value="Unassembled WGS sequence"/>
</dbReference>
<dbReference type="SUPFAM" id="SSF160935">
    <property type="entry name" value="VPA0735-like"/>
    <property type="match status" value="1"/>
</dbReference>
<sequence>METGAGLCRSDGVKFANLDQDGELWFGTFGGLCRMRDSNSLDGEKTYRIHLPANLRANLRAKRFWDRTISDNQTCST</sequence>
<reference evidence="1 2" key="1">
    <citation type="submission" date="2019-02" db="EMBL/GenBank/DDBJ databases">
        <title>Deep-cultivation of Planctomycetes and their phenomic and genomic characterization uncovers novel biology.</title>
        <authorList>
            <person name="Wiegand S."/>
            <person name="Jogler M."/>
            <person name="Boedeker C."/>
            <person name="Pinto D."/>
            <person name="Vollmers J."/>
            <person name="Rivas-Marin E."/>
            <person name="Kohn T."/>
            <person name="Peeters S.H."/>
            <person name="Heuer A."/>
            <person name="Rast P."/>
            <person name="Oberbeckmann S."/>
            <person name="Bunk B."/>
            <person name="Jeske O."/>
            <person name="Meyerdierks A."/>
            <person name="Storesund J.E."/>
            <person name="Kallscheuer N."/>
            <person name="Luecker S."/>
            <person name="Lage O.M."/>
            <person name="Pohl T."/>
            <person name="Merkel B.J."/>
            <person name="Hornburger P."/>
            <person name="Mueller R.-W."/>
            <person name="Bruemmer F."/>
            <person name="Labrenz M."/>
            <person name="Spormann A.M."/>
            <person name="Op Den Camp H."/>
            <person name="Overmann J."/>
            <person name="Amann R."/>
            <person name="Jetten M.S.M."/>
            <person name="Mascher T."/>
            <person name="Medema M.H."/>
            <person name="Devos D.P."/>
            <person name="Kaster A.-K."/>
            <person name="Ovreas L."/>
            <person name="Rohde M."/>
            <person name="Galperin M.Y."/>
            <person name="Jogler C."/>
        </authorList>
    </citation>
    <scope>NUCLEOTIDE SEQUENCE [LARGE SCALE GENOMIC DNA]</scope>
    <source>
        <strain evidence="1 2">Q31b</strain>
    </source>
</reference>
<dbReference type="AlphaFoldDB" id="A0A5C6E6D3"/>
<comment type="caution">
    <text evidence="1">The sequence shown here is derived from an EMBL/GenBank/DDBJ whole genome shotgun (WGS) entry which is preliminary data.</text>
</comment>
<protein>
    <recommendedName>
        <fullName evidence="3">Two component regulator propeller</fullName>
    </recommendedName>
</protein>
<evidence type="ECO:0000313" key="2">
    <source>
        <dbReference type="Proteomes" id="UP000315471"/>
    </source>
</evidence>
<name>A0A5C6E6D3_9BACT</name>
<gene>
    <name evidence="1" type="ORF">Q31b_17110</name>
</gene>
<evidence type="ECO:0000313" key="1">
    <source>
        <dbReference type="EMBL" id="TWU44175.1"/>
    </source>
</evidence>
<proteinExistence type="predicted"/>
<evidence type="ECO:0008006" key="3">
    <source>
        <dbReference type="Google" id="ProtNLM"/>
    </source>
</evidence>
<organism evidence="1 2">
    <name type="scientific">Novipirellula aureliae</name>
    <dbReference type="NCBI Taxonomy" id="2527966"/>
    <lineage>
        <taxon>Bacteria</taxon>
        <taxon>Pseudomonadati</taxon>
        <taxon>Planctomycetota</taxon>
        <taxon>Planctomycetia</taxon>
        <taxon>Pirellulales</taxon>
        <taxon>Pirellulaceae</taxon>
        <taxon>Novipirellula</taxon>
    </lineage>
</organism>
<accession>A0A5C6E6D3</accession>
<dbReference type="EMBL" id="SJPY01000002">
    <property type="protein sequence ID" value="TWU44175.1"/>
    <property type="molecule type" value="Genomic_DNA"/>
</dbReference>
<keyword evidence="2" id="KW-1185">Reference proteome</keyword>